<gene>
    <name evidence="1" type="ORF">LSAT_V11C900487610</name>
</gene>
<evidence type="ECO:0000313" key="2">
    <source>
        <dbReference type="Proteomes" id="UP000235145"/>
    </source>
</evidence>
<reference evidence="1 2" key="1">
    <citation type="journal article" date="2017" name="Nat. Commun.">
        <title>Genome assembly with in vitro proximity ligation data and whole-genome triplication in lettuce.</title>
        <authorList>
            <person name="Reyes-Chin-Wo S."/>
            <person name="Wang Z."/>
            <person name="Yang X."/>
            <person name="Kozik A."/>
            <person name="Arikit S."/>
            <person name="Song C."/>
            <person name="Xia L."/>
            <person name="Froenicke L."/>
            <person name="Lavelle D.O."/>
            <person name="Truco M.J."/>
            <person name="Xia R."/>
            <person name="Zhu S."/>
            <person name="Xu C."/>
            <person name="Xu H."/>
            <person name="Xu X."/>
            <person name="Cox K."/>
            <person name="Korf I."/>
            <person name="Meyers B.C."/>
            <person name="Michelmore R.W."/>
        </authorList>
    </citation>
    <scope>NUCLEOTIDE SEQUENCE [LARGE SCALE GENOMIC DNA]</scope>
    <source>
        <strain evidence="2">cv. Salinas</strain>
        <tissue evidence="1">Seedlings</tissue>
    </source>
</reference>
<comment type="caution">
    <text evidence="1">The sequence shown here is derived from an EMBL/GenBank/DDBJ whole genome shotgun (WGS) entry which is preliminary data.</text>
</comment>
<keyword evidence="2" id="KW-1185">Reference proteome</keyword>
<dbReference type="EMBL" id="NBSK02000009">
    <property type="protein sequence ID" value="KAJ0185606.1"/>
    <property type="molecule type" value="Genomic_DNA"/>
</dbReference>
<protein>
    <submittedName>
        <fullName evidence="1">Uncharacterized protein</fullName>
    </submittedName>
</protein>
<dbReference type="AlphaFoldDB" id="A0A9R1UEF4"/>
<evidence type="ECO:0000313" key="1">
    <source>
        <dbReference type="EMBL" id="KAJ0185606.1"/>
    </source>
</evidence>
<organism evidence="1 2">
    <name type="scientific">Lactuca sativa</name>
    <name type="common">Garden lettuce</name>
    <dbReference type="NCBI Taxonomy" id="4236"/>
    <lineage>
        <taxon>Eukaryota</taxon>
        <taxon>Viridiplantae</taxon>
        <taxon>Streptophyta</taxon>
        <taxon>Embryophyta</taxon>
        <taxon>Tracheophyta</taxon>
        <taxon>Spermatophyta</taxon>
        <taxon>Magnoliopsida</taxon>
        <taxon>eudicotyledons</taxon>
        <taxon>Gunneridae</taxon>
        <taxon>Pentapetalae</taxon>
        <taxon>asterids</taxon>
        <taxon>campanulids</taxon>
        <taxon>Asterales</taxon>
        <taxon>Asteraceae</taxon>
        <taxon>Cichorioideae</taxon>
        <taxon>Cichorieae</taxon>
        <taxon>Lactucinae</taxon>
        <taxon>Lactuca</taxon>
    </lineage>
</organism>
<proteinExistence type="predicted"/>
<name>A0A9R1UEF4_LACSA</name>
<dbReference type="Proteomes" id="UP000235145">
    <property type="component" value="Unassembled WGS sequence"/>
</dbReference>
<dbReference type="PANTHER" id="PTHR45786">
    <property type="entry name" value="DNA BINDING PROTEIN-LIKE"/>
    <property type="match status" value="1"/>
</dbReference>
<dbReference type="PANTHER" id="PTHR45786:SF66">
    <property type="entry name" value="HOOK MOTIF PROTEIN, PUTATIVE-RELATED"/>
    <property type="match status" value="1"/>
</dbReference>
<sequence>MAIKHLFSICCGNGKVELPKLKQGPEDYQNLYRSVHPKGKHFLNNIRIFNSMFSFTSMGGKVDSSINKGKGPYILDLVVKITIVWATFYL</sequence>
<accession>A0A9R1UEF4</accession>